<comment type="caution">
    <text evidence="2">The sequence shown here is derived from an EMBL/GenBank/DDBJ whole genome shotgun (WGS) entry which is preliminary data.</text>
</comment>
<dbReference type="InterPro" id="IPR053135">
    <property type="entry name" value="AKR2_Oxidoreductase"/>
</dbReference>
<name>A0ABV8B8M7_9BACI</name>
<dbReference type="PANTHER" id="PTHR43312:SF1">
    <property type="entry name" value="NADP-DEPENDENT OXIDOREDUCTASE DOMAIN-CONTAINING PROTEIN"/>
    <property type="match status" value="1"/>
</dbReference>
<dbReference type="InterPro" id="IPR036812">
    <property type="entry name" value="NAD(P)_OxRdtase_dom_sf"/>
</dbReference>
<dbReference type="EMBL" id="JBHRZT010000073">
    <property type="protein sequence ID" value="MFC3886637.1"/>
    <property type="molecule type" value="Genomic_DNA"/>
</dbReference>
<dbReference type="CDD" id="cd19097">
    <property type="entry name" value="AKR_unchar"/>
    <property type="match status" value="1"/>
</dbReference>
<sequence length="311" mass="34751">MDIEMKNNVSKLTMGTAQLGQMYGIANKTGKPNKKDALDIINYAVSKGINSLDTAPGYGESESIIGEFIHEQKTLKRKLPTIITKIPSVNLDCGSTTENMVAYVKKMVMSSLNKLNIQSIDVCLLHNPDDMTSYEGEVVSSLVKLKHEGLIKKIGISIYHPDEIKQVISLGCFDAVQIPINILDHRLINSGLLNELSKHGIDIYARSIYLQGLIFLDPADLPPYLQNAKEPLQKLRKLSLEIGLSPSELSMLFVRDIPEIKKIVIGCETKKQVESNLKLITLPKLTDNIIKQIHFLFNDVPEEIINPTMWN</sequence>
<dbReference type="RefSeq" id="WP_377919053.1">
    <property type="nucleotide sequence ID" value="NZ_JBHRZT010000073.1"/>
</dbReference>
<dbReference type="Proteomes" id="UP001595752">
    <property type="component" value="Unassembled WGS sequence"/>
</dbReference>
<dbReference type="InterPro" id="IPR023210">
    <property type="entry name" value="NADP_OxRdtase_dom"/>
</dbReference>
<dbReference type="PANTHER" id="PTHR43312">
    <property type="entry name" value="D-THREO-ALDOSE 1-DEHYDROGENASE"/>
    <property type="match status" value="1"/>
</dbReference>
<dbReference type="InterPro" id="IPR020471">
    <property type="entry name" value="AKR"/>
</dbReference>
<dbReference type="PRINTS" id="PR00069">
    <property type="entry name" value="ALDKETRDTASE"/>
</dbReference>
<reference evidence="3" key="1">
    <citation type="journal article" date="2019" name="Int. J. Syst. Evol. Microbiol.">
        <title>The Global Catalogue of Microorganisms (GCM) 10K type strain sequencing project: providing services to taxonomists for standard genome sequencing and annotation.</title>
        <authorList>
            <consortium name="The Broad Institute Genomics Platform"/>
            <consortium name="The Broad Institute Genome Sequencing Center for Infectious Disease"/>
            <person name="Wu L."/>
            <person name="Ma J."/>
        </authorList>
    </citation>
    <scope>NUCLEOTIDE SEQUENCE [LARGE SCALE GENOMIC DNA]</scope>
    <source>
        <strain evidence="3">CCUG 61889</strain>
    </source>
</reference>
<proteinExistence type="predicted"/>
<dbReference type="Gene3D" id="3.20.20.100">
    <property type="entry name" value="NADP-dependent oxidoreductase domain"/>
    <property type="match status" value="1"/>
</dbReference>
<dbReference type="Pfam" id="PF00248">
    <property type="entry name" value="Aldo_ket_red"/>
    <property type="match status" value="1"/>
</dbReference>
<gene>
    <name evidence="2" type="ORF">ACFOU2_25325</name>
</gene>
<keyword evidence="3" id="KW-1185">Reference proteome</keyword>
<protein>
    <submittedName>
        <fullName evidence="2">Aldo/keto reductase</fullName>
    </submittedName>
</protein>
<accession>A0ABV8B8M7</accession>
<dbReference type="SUPFAM" id="SSF51430">
    <property type="entry name" value="NAD(P)-linked oxidoreductase"/>
    <property type="match status" value="1"/>
</dbReference>
<feature type="domain" description="NADP-dependent oxidoreductase" evidence="1">
    <location>
        <begin position="11"/>
        <end position="293"/>
    </location>
</feature>
<evidence type="ECO:0000259" key="1">
    <source>
        <dbReference type="Pfam" id="PF00248"/>
    </source>
</evidence>
<evidence type="ECO:0000313" key="3">
    <source>
        <dbReference type="Proteomes" id="UP001595752"/>
    </source>
</evidence>
<evidence type="ECO:0000313" key="2">
    <source>
        <dbReference type="EMBL" id="MFC3886637.1"/>
    </source>
</evidence>
<organism evidence="2 3">
    <name type="scientific">Bacillus songklensis</name>
    <dbReference type="NCBI Taxonomy" id="1069116"/>
    <lineage>
        <taxon>Bacteria</taxon>
        <taxon>Bacillati</taxon>
        <taxon>Bacillota</taxon>
        <taxon>Bacilli</taxon>
        <taxon>Bacillales</taxon>
        <taxon>Bacillaceae</taxon>
        <taxon>Bacillus</taxon>
    </lineage>
</organism>